<comment type="caution">
    <text evidence="1">The sequence shown here is derived from an EMBL/GenBank/DDBJ whole genome shotgun (WGS) entry which is preliminary data.</text>
</comment>
<protein>
    <submittedName>
        <fullName evidence="1">Uncharacterized protein</fullName>
    </submittedName>
</protein>
<accession>A0A0V1A7Z0</accession>
<evidence type="ECO:0000313" key="2">
    <source>
        <dbReference type="Proteomes" id="UP000054783"/>
    </source>
</evidence>
<organism evidence="1 2">
    <name type="scientific">Trichinella patagoniensis</name>
    <dbReference type="NCBI Taxonomy" id="990121"/>
    <lineage>
        <taxon>Eukaryota</taxon>
        <taxon>Metazoa</taxon>
        <taxon>Ecdysozoa</taxon>
        <taxon>Nematoda</taxon>
        <taxon>Enoplea</taxon>
        <taxon>Dorylaimia</taxon>
        <taxon>Trichinellida</taxon>
        <taxon>Trichinellidae</taxon>
        <taxon>Trichinella</taxon>
    </lineage>
</organism>
<reference evidence="1 2" key="1">
    <citation type="submission" date="2015-01" db="EMBL/GenBank/DDBJ databases">
        <title>Evolution of Trichinella species and genotypes.</title>
        <authorList>
            <person name="Korhonen P.K."/>
            <person name="Edoardo P."/>
            <person name="Giuseppe L.R."/>
            <person name="Gasser R.B."/>
        </authorList>
    </citation>
    <scope>NUCLEOTIDE SEQUENCE [LARGE SCALE GENOMIC DNA]</scope>
    <source>
        <strain evidence="1">ISS2496</strain>
    </source>
</reference>
<dbReference type="Proteomes" id="UP000054783">
    <property type="component" value="Unassembled WGS sequence"/>
</dbReference>
<gene>
    <name evidence="1" type="ORF">T12_11447</name>
</gene>
<proteinExistence type="predicted"/>
<evidence type="ECO:0000313" key="1">
    <source>
        <dbReference type="EMBL" id="KRY20586.1"/>
    </source>
</evidence>
<name>A0A0V1A7Z0_9BILA</name>
<keyword evidence="2" id="KW-1185">Reference proteome</keyword>
<sequence length="59" mass="6852">MIGSFGEKILFSRDPQKRKQTWLSSVNIIYDLSRLESINCPFLKEGVTDNEVARKFPTF</sequence>
<dbReference type="AlphaFoldDB" id="A0A0V1A7Z0"/>
<dbReference type="EMBL" id="JYDQ01000024">
    <property type="protein sequence ID" value="KRY20586.1"/>
    <property type="molecule type" value="Genomic_DNA"/>
</dbReference>